<dbReference type="Proteomes" id="UP000315217">
    <property type="component" value="Unassembled WGS sequence"/>
</dbReference>
<organism evidence="6 7">
    <name type="scientific">Candidatus Segetimicrobium genomatis</name>
    <dbReference type="NCBI Taxonomy" id="2569760"/>
    <lineage>
        <taxon>Bacteria</taxon>
        <taxon>Bacillati</taxon>
        <taxon>Candidatus Sysuimicrobiota</taxon>
        <taxon>Candidatus Sysuimicrobiia</taxon>
        <taxon>Candidatus Sysuimicrobiales</taxon>
        <taxon>Candidatus Segetimicrobiaceae</taxon>
        <taxon>Candidatus Segetimicrobium</taxon>
    </lineage>
</organism>
<evidence type="ECO:0000313" key="7">
    <source>
        <dbReference type="Proteomes" id="UP000315217"/>
    </source>
</evidence>
<evidence type="ECO:0000256" key="2">
    <source>
        <dbReference type="ARBA" id="ARBA00022729"/>
    </source>
</evidence>
<comment type="similarity">
    <text evidence="1">Belongs to the leucine-binding protein family.</text>
</comment>
<feature type="domain" description="Leucine-binding protein" evidence="5">
    <location>
        <begin position="122"/>
        <end position="492"/>
    </location>
</feature>
<accession>A0A537LTJ9</accession>
<keyword evidence="4" id="KW-0812">Transmembrane</keyword>
<sequence length="511" mass="56127">MGFRHQRGREPHRRARDQKRDGEESCPLNGRKQETGNGKQRPATFTVSRFPFPASVIQVGKEVARPRPEASSSSPLWSLAEGGRTMHTDARVNAACAAFIIILALQAAGSAPAIAQQAIPASIKVGALFDTTGPTSDVGVDYSRGVLDHARYINEVEGGVRSKVKIDLVWSDYGYRIPDALSLYRKYRDVDQVNAIVGWGTGDTEALKETISQDQIPYISASYSSHLDDPAKTPYNFYPVSSYSDQIRAVLKYLRDVAAQEGISKPKIVFLYPDHPYGRAPIPAGKAYAQELGFVVGTDQIVALAALEARSQVAAVKAFGADFAWIGGTTNSASVIVRDARAAGLTTRFAVNVWGFDENMIKLIGKDADGVIATTPHVYYGEPSAGMTKIFDALRRFYNKQPEFTWGTTQTPFIASYIRGWLNVYLLKKGLEIIVDNWSTYSRLGGFSGPSVRSALETLRNWDPDGLAPVVTLARDDHRPSTTTRIVTVRDGRITVVKSVTVERRKDWLGF</sequence>
<feature type="transmembrane region" description="Helical" evidence="4">
    <location>
        <begin position="94"/>
        <end position="115"/>
    </location>
</feature>
<feature type="region of interest" description="Disordered" evidence="3">
    <location>
        <begin position="1"/>
        <end position="45"/>
    </location>
</feature>
<reference evidence="6 7" key="1">
    <citation type="journal article" date="2019" name="Nat. Microbiol.">
        <title>Mediterranean grassland soil C-N compound turnover is dependent on rainfall and depth, and is mediated by genomically divergent microorganisms.</title>
        <authorList>
            <person name="Diamond S."/>
            <person name="Andeer P.F."/>
            <person name="Li Z."/>
            <person name="Crits-Christoph A."/>
            <person name="Burstein D."/>
            <person name="Anantharaman K."/>
            <person name="Lane K.R."/>
            <person name="Thomas B.C."/>
            <person name="Pan C."/>
            <person name="Northen T.R."/>
            <person name="Banfield J.F."/>
        </authorList>
    </citation>
    <scope>NUCLEOTIDE SEQUENCE [LARGE SCALE GENOMIC DNA]</scope>
    <source>
        <strain evidence="6">NP_1</strain>
    </source>
</reference>
<evidence type="ECO:0000256" key="1">
    <source>
        <dbReference type="ARBA" id="ARBA00010062"/>
    </source>
</evidence>
<evidence type="ECO:0000259" key="5">
    <source>
        <dbReference type="Pfam" id="PF13458"/>
    </source>
</evidence>
<evidence type="ECO:0000256" key="3">
    <source>
        <dbReference type="SAM" id="MobiDB-lite"/>
    </source>
</evidence>
<dbReference type="SUPFAM" id="SSF53822">
    <property type="entry name" value="Periplasmic binding protein-like I"/>
    <property type="match status" value="1"/>
</dbReference>
<dbReference type="Pfam" id="PF13458">
    <property type="entry name" value="Peripla_BP_6"/>
    <property type="match status" value="1"/>
</dbReference>
<proteinExistence type="inferred from homology"/>
<dbReference type="InterPro" id="IPR028081">
    <property type="entry name" value="Leu-bd"/>
</dbReference>
<evidence type="ECO:0000313" key="6">
    <source>
        <dbReference type="EMBL" id="TMJ11333.1"/>
    </source>
</evidence>
<name>A0A537LTJ9_9BACT</name>
<dbReference type="CDD" id="cd06334">
    <property type="entry name" value="PBP1_ABC_ligand_binding-like"/>
    <property type="match status" value="1"/>
</dbReference>
<feature type="compositionally biased region" description="Basic residues" evidence="3">
    <location>
        <begin position="1"/>
        <end position="17"/>
    </location>
</feature>
<dbReference type="AlphaFoldDB" id="A0A537LTJ9"/>
<comment type="caution">
    <text evidence="6">The sequence shown here is derived from an EMBL/GenBank/DDBJ whole genome shotgun (WGS) entry which is preliminary data.</text>
</comment>
<keyword evidence="2" id="KW-0732">Signal</keyword>
<feature type="compositionally biased region" description="Polar residues" evidence="3">
    <location>
        <begin position="35"/>
        <end position="45"/>
    </location>
</feature>
<gene>
    <name evidence="6" type="ORF">E6G98_05160</name>
</gene>
<dbReference type="PANTHER" id="PTHR47235:SF1">
    <property type="entry name" value="BLR6548 PROTEIN"/>
    <property type="match status" value="1"/>
</dbReference>
<dbReference type="PANTHER" id="PTHR47235">
    <property type="entry name" value="BLR6548 PROTEIN"/>
    <property type="match status" value="1"/>
</dbReference>
<dbReference type="EMBL" id="VBAI01000071">
    <property type="protein sequence ID" value="TMJ11333.1"/>
    <property type="molecule type" value="Genomic_DNA"/>
</dbReference>
<protein>
    <submittedName>
        <fullName evidence="6">ABC transporter substrate-binding protein</fullName>
    </submittedName>
</protein>
<dbReference type="Gene3D" id="3.40.50.2300">
    <property type="match status" value="2"/>
</dbReference>
<keyword evidence="4" id="KW-1133">Transmembrane helix</keyword>
<evidence type="ECO:0000256" key="4">
    <source>
        <dbReference type="SAM" id="Phobius"/>
    </source>
</evidence>
<dbReference type="InterPro" id="IPR028082">
    <property type="entry name" value="Peripla_BP_I"/>
</dbReference>
<keyword evidence="4" id="KW-0472">Membrane</keyword>